<evidence type="ECO:0000256" key="5">
    <source>
        <dbReference type="ARBA" id="ARBA00023014"/>
    </source>
</evidence>
<evidence type="ECO:0000313" key="9">
    <source>
        <dbReference type="Proteomes" id="UP000076268"/>
    </source>
</evidence>
<dbReference type="PANTHER" id="PTHR43409">
    <property type="entry name" value="ANAEROBIC MAGNESIUM-PROTOPORPHYRIN IX MONOMETHYL ESTER CYCLASE-RELATED"/>
    <property type="match status" value="1"/>
</dbReference>
<dbReference type="SFLD" id="SFLDG01082">
    <property type="entry name" value="B12-binding_domain_containing"/>
    <property type="match status" value="1"/>
</dbReference>
<organism evidence="8 9">
    <name type="scientific">Anaerosporomusa subterranea</name>
    <dbReference type="NCBI Taxonomy" id="1794912"/>
    <lineage>
        <taxon>Bacteria</taxon>
        <taxon>Bacillati</taxon>
        <taxon>Bacillota</taxon>
        <taxon>Negativicutes</taxon>
        <taxon>Acetonemataceae</taxon>
        <taxon>Anaerosporomusa</taxon>
    </lineage>
</organism>
<dbReference type="InterPro" id="IPR013785">
    <property type="entry name" value="Aldolase_TIM"/>
</dbReference>
<comment type="caution">
    <text evidence="8">The sequence shown here is derived from an EMBL/GenBank/DDBJ whole genome shotgun (WGS) entry which is preliminary data.</text>
</comment>
<dbReference type="SUPFAM" id="SSF102114">
    <property type="entry name" value="Radical SAM enzymes"/>
    <property type="match status" value="1"/>
</dbReference>
<keyword evidence="9" id="KW-1185">Reference proteome</keyword>
<dbReference type="InterPro" id="IPR007197">
    <property type="entry name" value="rSAM"/>
</dbReference>
<feature type="transmembrane region" description="Helical" evidence="6">
    <location>
        <begin position="83"/>
        <end position="102"/>
    </location>
</feature>
<keyword evidence="5" id="KW-0411">Iron-sulfur</keyword>
<protein>
    <recommendedName>
        <fullName evidence="7">Elp3/MiaA/NifB-like radical SAM core domain-containing protein</fullName>
    </recommendedName>
</protein>
<dbReference type="AlphaFoldDB" id="A0A154BVK6"/>
<proteinExistence type="predicted"/>
<sequence>MQPKLDLLLVNSMAPRQRIASDAALENSLAILRTYLEDEDFRVEVIDEQRISATEAGVPKCLVKLLQLIVSMQMKTYRKSLKYIWLIFMLLGWPIQVLSMYYRAQYLSSKINDIIRTIQENDIHLLGIKVWYGDSFKWSKLLATKIRSSCPEVIIIAGGPQVKVYGEHIFHETDFDVAIMGPGEEILKKMIVLDRKVDNKTEFLYRFHEEISQSRLVQTGIYSNDETEPANQVQCSQQHIIPRYRPVDLQDKLLFHTLVDGVGCTWNKCNFCSHTRQVASYQQRSVQDIVKEFQVMREQGIAFFRFSSSETPVEYGKKIAQAILDQGITVNYSMFVRATKVTPAVYEAYCLLIQSGLRAVFMGGETGHDLINEKVMNKGIQKKDIVDTINCIKLAATEVGKSCRIGLSLIYPTPVIDGVTLQDVYAENMRLIKETLPDTVIVNPPGVFPKTSWMDNSSKFGFSMAPDFVYELMQYEYSIYKPVELWGKLGFSLQGHSLPELMKETGRLRTAIADMGIPTDISDEYLMMTEAIGYTTKSDLLKFKSDSLQDIMSGSNRYMREVIEKINSQGRNMAYRNTDGKPRNE</sequence>
<dbReference type="GO" id="GO:0046872">
    <property type="term" value="F:metal ion binding"/>
    <property type="evidence" value="ECO:0007669"/>
    <property type="project" value="UniProtKB-KW"/>
</dbReference>
<dbReference type="GO" id="GO:0031419">
    <property type="term" value="F:cobalamin binding"/>
    <property type="evidence" value="ECO:0007669"/>
    <property type="project" value="InterPro"/>
</dbReference>
<dbReference type="Gene3D" id="3.20.20.70">
    <property type="entry name" value="Aldolase class I"/>
    <property type="match status" value="1"/>
</dbReference>
<keyword evidence="3" id="KW-0479">Metal-binding</keyword>
<keyword evidence="6" id="KW-0472">Membrane</keyword>
<dbReference type="EMBL" id="LSGP01000001">
    <property type="protein sequence ID" value="KYZ77971.1"/>
    <property type="molecule type" value="Genomic_DNA"/>
</dbReference>
<dbReference type="GO" id="GO:0051536">
    <property type="term" value="F:iron-sulfur cluster binding"/>
    <property type="evidence" value="ECO:0007669"/>
    <property type="project" value="UniProtKB-KW"/>
</dbReference>
<dbReference type="InterPro" id="IPR006158">
    <property type="entry name" value="Cobalamin-bd"/>
</dbReference>
<dbReference type="InterPro" id="IPR058240">
    <property type="entry name" value="rSAM_sf"/>
</dbReference>
<keyword evidence="6" id="KW-1133">Transmembrane helix</keyword>
<accession>A0A154BVK6</accession>
<evidence type="ECO:0000256" key="3">
    <source>
        <dbReference type="ARBA" id="ARBA00022723"/>
    </source>
</evidence>
<gene>
    <name evidence="8" type="ORF">AXX12_00035</name>
</gene>
<evidence type="ECO:0000256" key="1">
    <source>
        <dbReference type="ARBA" id="ARBA00001966"/>
    </source>
</evidence>
<reference evidence="8 9" key="1">
    <citation type="submission" date="2016-02" db="EMBL/GenBank/DDBJ databases">
        <title>Anaerosporomusa subterraneum gen. nov., sp. nov., a spore-forming obligate anaerobe isolated from saprolite.</title>
        <authorList>
            <person name="Choi J.K."/>
            <person name="Shah M."/>
            <person name="Yee N."/>
        </authorList>
    </citation>
    <scope>NUCLEOTIDE SEQUENCE [LARGE SCALE GENOMIC DNA]</scope>
    <source>
        <strain evidence="8 9">RU4</strain>
    </source>
</reference>
<dbReference type="Gene3D" id="3.40.50.280">
    <property type="entry name" value="Cobalamin-binding domain"/>
    <property type="match status" value="1"/>
</dbReference>
<keyword evidence="4" id="KW-0408">Iron</keyword>
<name>A0A154BVK6_ANASB</name>
<keyword evidence="6" id="KW-0812">Transmembrane</keyword>
<dbReference type="Pfam" id="PF02310">
    <property type="entry name" value="B12-binding"/>
    <property type="match status" value="1"/>
</dbReference>
<evidence type="ECO:0000259" key="7">
    <source>
        <dbReference type="SMART" id="SM00729"/>
    </source>
</evidence>
<evidence type="ECO:0000256" key="2">
    <source>
        <dbReference type="ARBA" id="ARBA00022691"/>
    </source>
</evidence>
<dbReference type="SMART" id="SM00729">
    <property type="entry name" value="Elp3"/>
    <property type="match status" value="1"/>
</dbReference>
<dbReference type="Proteomes" id="UP000076268">
    <property type="component" value="Unassembled WGS sequence"/>
</dbReference>
<feature type="domain" description="Elp3/MiaA/NifB-like radical SAM core" evidence="7">
    <location>
        <begin position="254"/>
        <end position="476"/>
    </location>
</feature>
<evidence type="ECO:0000313" key="8">
    <source>
        <dbReference type="EMBL" id="KYZ77971.1"/>
    </source>
</evidence>
<dbReference type="InterPro" id="IPR051198">
    <property type="entry name" value="BchE-like"/>
</dbReference>
<dbReference type="STRING" id="1794912.AXX12_00035"/>
<comment type="cofactor">
    <cofactor evidence="1">
        <name>[4Fe-4S] cluster</name>
        <dbReference type="ChEBI" id="CHEBI:49883"/>
    </cofactor>
</comment>
<dbReference type="GO" id="GO:0003824">
    <property type="term" value="F:catalytic activity"/>
    <property type="evidence" value="ECO:0007669"/>
    <property type="project" value="InterPro"/>
</dbReference>
<keyword evidence="2" id="KW-0949">S-adenosyl-L-methionine</keyword>
<dbReference type="SFLD" id="SFLDS00029">
    <property type="entry name" value="Radical_SAM"/>
    <property type="match status" value="1"/>
</dbReference>
<dbReference type="InterPro" id="IPR006638">
    <property type="entry name" value="Elp3/MiaA/NifB-like_rSAM"/>
</dbReference>
<evidence type="ECO:0000256" key="6">
    <source>
        <dbReference type="SAM" id="Phobius"/>
    </source>
</evidence>
<evidence type="ECO:0000256" key="4">
    <source>
        <dbReference type="ARBA" id="ARBA00023004"/>
    </source>
</evidence>